<comment type="caution">
    <text evidence="1">The sequence shown here is derived from an EMBL/GenBank/DDBJ whole genome shotgun (WGS) entry which is preliminary data.</text>
</comment>
<dbReference type="AlphaFoldDB" id="A0A9D3VBW9"/>
<protein>
    <submittedName>
        <fullName evidence="1">Uncharacterized protein</fullName>
    </submittedName>
</protein>
<dbReference type="EMBL" id="JAIQCV010000008">
    <property type="protein sequence ID" value="KAH1075146.1"/>
    <property type="molecule type" value="Genomic_DNA"/>
</dbReference>
<evidence type="ECO:0000313" key="1">
    <source>
        <dbReference type="EMBL" id="KAH1075146.1"/>
    </source>
</evidence>
<keyword evidence="2" id="KW-1185">Reference proteome</keyword>
<dbReference type="Proteomes" id="UP000828251">
    <property type="component" value="Unassembled WGS sequence"/>
</dbReference>
<evidence type="ECO:0000313" key="2">
    <source>
        <dbReference type="Proteomes" id="UP000828251"/>
    </source>
</evidence>
<gene>
    <name evidence="1" type="ORF">J1N35_027474</name>
</gene>
<proteinExistence type="predicted"/>
<sequence length="111" mass="13082">MEVQLRLNFEADKEEVFWEQHARVNWLQNDDRNTSFFHKVVVSHYNCNWIVGLEDKNVQWVSLTNEMLKIVSKFLGDLYTASDCGGDDRLLSLVEQRITKSMNDELLKPFT</sequence>
<organism evidence="1 2">
    <name type="scientific">Gossypium stocksii</name>
    <dbReference type="NCBI Taxonomy" id="47602"/>
    <lineage>
        <taxon>Eukaryota</taxon>
        <taxon>Viridiplantae</taxon>
        <taxon>Streptophyta</taxon>
        <taxon>Embryophyta</taxon>
        <taxon>Tracheophyta</taxon>
        <taxon>Spermatophyta</taxon>
        <taxon>Magnoliopsida</taxon>
        <taxon>eudicotyledons</taxon>
        <taxon>Gunneridae</taxon>
        <taxon>Pentapetalae</taxon>
        <taxon>rosids</taxon>
        <taxon>malvids</taxon>
        <taxon>Malvales</taxon>
        <taxon>Malvaceae</taxon>
        <taxon>Malvoideae</taxon>
        <taxon>Gossypium</taxon>
    </lineage>
</organism>
<reference evidence="1 2" key="1">
    <citation type="journal article" date="2021" name="Plant Biotechnol. J.">
        <title>Multi-omics assisted identification of the key and species-specific regulatory components of drought-tolerant mechanisms in Gossypium stocksii.</title>
        <authorList>
            <person name="Yu D."/>
            <person name="Ke L."/>
            <person name="Zhang D."/>
            <person name="Wu Y."/>
            <person name="Sun Y."/>
            <person name="Mei J."/>
            <person name="Sun J."/>
            <person name="Sun Y."/>
        </authorList>
    </citation>
    <scope>NUCLEOTIDE SEQUENCE [LARGE SCALE GENOMIC DNA]</scope>
    <source>
        <strain evidence="2">cv. E1</strain>
        <tissue evidence="1">Leaf</tissue>
    </source>
</reference>
<accession>A0A9D3VBW9</accession>
<dbReference type="OrthoDB" id="1938220at2759"/>
<name>A0A9D3VBW9_9ROSI</name>